<gene>
    <name evidence="2" type="ORF">BU204_32015</name>
</gene>
<dbReference type="Proteomes" id="UP000185596">
    <property type="component" value="Unassembled WGS sequence"/>
</dbReference>
<dbReference type="RefSeq" id="WP_075129535.1">
    <property type="nucleotide sequence ID" value="NZ_MSIE01000077.1"/>
</dbReference>
<dbReference type="InterPro" id="IPR013216">
    <property type="entry name" value="Methyltransf_11"/>
</dbReference>
<dbReference type="InterPro" id="IPR029063">
    <property type="entry name" value="SAM-dependent_MTases_sf"/>
</dbReference>
<dbReference type="SUPFAM" id="SSF53335">
    <property type="entry name" value="S-adenosyl-L-methionine-dependent methyltransferases"/>
    <property type="match status" value="1"/>
</dbReference>
<feature type="domain" description="Methyltransferase type 11" evidence="1">
    <location>
        <begin position="56"/>
        <end position="144"/>
    </location>
</feature>
<proteinExistence type="predicted"/>
<dbReference type="PANTHER" id="PTHR43591:SF24">
    <property type="entry name" value="2-METHOXY-6-POLYPRENYL-1,4-BENZOQUINOL METHYLASE, MITOCHONDRIAL"/>
    <property type="match status" value="1"/>
</dbReference>
<accession>A0A1Q8C7K8</accession>
<name>A0A1Q8C7K8_9PSEU</name>
<dbReference type="GO" id="GO:0008757">
    <property type="term" value="F:S-adenosylmethionine-dependent methyltransferase activity"/>
    <property type="evidence" value="ECO:0007669"/>
    <property type="project" value="InterPro"/>
</dbReference>
<protein>
    <recommendedName>
        <fullName evidence="1">Methyltransferase type 11 domain-containing protein</fullName>
    </recommendedName>
</protein>
<comment type="caution">
    <text evidence="2">The sequence shown here is derived from an EMBL/GenBank/DDBJ whole genome shotgun (WGS) entry which is preliminary data.</text>
</comment>
<sequence>MGKPESPPAGDGAVRALAEHYSGSAGDYERRWAGLLNPASLRLLEELPLTRAGAVLDLGSGVGTLLPALRRHAPEALVVAADRAAGMVRRAPAAFPRLVADAARLPFAGGAFDVVVQAFMLFHLPEPAAGVREAHRVLRQGGALGVAVWGPETPVPALEIWNEELDRHGAPSDSSLFSRHAVVDSEDKLSTLLGGSGFGEIRVLRVPWSYHPDLEEFVGHRRTLGVTSRRLSRMPGAAREVFLEAVRDRLAGLTPDAFAHSRDILLAHANRR</sequence>
<dbReference type="CDD" id="cd02440">
    <property type="entry name" value="AdoMet_MTases"/>
    <property type="match status" value="1"/>
</dbReference>
<evidence type="ECO:0000259" key="1">
    <source>
        <dbReference type="Pfam" id="PF08241"/>
    </source>
</evidence>
<dbReference type="EMBL" id="MSIE01000077">
    <property type="protein sequence ID" value="OLF10342.1"/>
    <property type="molecule type" value="Genomic_DNA"/>
</dbReference>
<dbReference type="OrthoDB" id="448116at2"/>
<evidence type="ECO:0000313" key="2">
    <source>
        <dbReference type="EMBL" id="OLF10342.1"/>
    </source>
</evidence>
<keyword evidence="3" id="KW-1185">Reference proteome</keyword>
<dbReference type="PANTHER" id="PTHR43591">
    <property type="entry name" value="METHYLTRANSFERASE"/>
    <property type="match status" value="1"/>
</dbReference>
<organism evidence="2 3">
    <name type="scientific">Actinophytocola xanthii</name>
    <dbReference type="NCBI Taxonomy" id="1912961"/>
    <lineage>
        <taxon>Bacteria</taxon>
        <taxon>Bacillati</taxon>
        <taxon>Actinomycetota</taxon>
        <taxon>Actinomycetes</taxon>
        <taxon>Pseudonocardiales</taxon>
        <taxon>Pseudonocardiaceae</taxon>
    </lineage>
</organism>
<reference evidence="2 3" key="1">
    <citation type="submission" date="2016-12" db="EMBL/GenBank/DDBJ databases">
        <title>The draft genome sequence of Actinophytocola sp. 11-183.</title>
        <authorList>
            <person name="Wang W."/>
            <person name="Yuan L."/>
        </authorList>
    </citation>
    <scope>NUCLEOTIDE SEQUENCE [LARGE SCALE GENOMIC DNA]</scope>
    <source>
        <strain evidence="2 3">11-183</strain>
    </source>
</reference>
<dbReference type="STRING" id="1912961.BU204_32015"/>
<dbReference type="AlphaFoldDB" id="A0A1Q8C7K8"/>
<dbReference type="Pfam" id="PF08241">
    <property type="entry name" value="Methyltransf_11"/>
    <property type="match status" value="1"/>
</dbReference>
<dbReference type="Gene3D" id="3.40.50.150">
    <property type="entry name" value="Vaccinia Virus protein VP39"/>
    <property type="match status" value="1"/>
</dbReference>
<evidence type="ECO:0000313" key="3">
    <source>
        <dbReference type="Proteomes" id="UP000185596"/>
    </source>
</evidence>